<dbReference type="Gramene" id="EOX94555">
    <property type="protein sequence ID" value="EOX94555"/>
    <property type="gene ID" value="TCM_004189"/>
</dbReference>
<feature type="region of interest" description="Disordered" evidence="1">
    <location>
        <begin position="15"/>
        <end position="52"/>
    </location>
</feature>
<dbReference type="HOGENOM" id="CLU_2659456_0_0_1"/>
<dbReference type="InParanoid" id="A0A061DPB9"/>
<accession>A0A061DPB9</accession>
<evidence type="ECO:0000313" key="3">
    <source>
        <dbReference type="Proteomes" id="UP000026915"/>
    </source>
</evidence>
<dbReference type="EMBL" id="CM001879">
    <property type="protein sequence ID" value="EOX94555.1"/>
    <property type="molecule type" value="Genomic_DNA"/>
</dbReference>
<protein>
    <submittedName>
        <fullName evidence="2">Uncharacterized protein</fullName>
    </submittedName>
</protein>
<name>A0A061DPB9_THECC</name>
<evidence type="ECO:0000256" key="1">
    <source>
        <dbReference type="SAM" id="MobiDB-lite"/>
    </source>
</evidence>
<sequence>MQTCCPSHIIDDQLSIADVDHQSQLQQSSKGEREKEKEGANKEEEENRKIKAKYSSGQMHWDLRTEERRALKVRHD</sequence>
<dbReference type="AlphaFoldDB" id="A0A061DPB9"/>
<gene>
    <name evidence="2" type="ORF">TCM_004189</name>
</gene>
<proteinExistence type="predicted"/>
<keyword evidence="3" id="KW-1185">Reference proteome</keyword>
<reference evidence="2 3" key="1">
    <citation type="journal article" date="2013" name="Genome Biol.">
        <title>The genome sequence of the most widely cultivated cacao type and its use to identify candidate genes regulating pod color.</title>
        <authorList>
            <person name="Motamayor J.C."/>
            <person name="Mockaitis K."/>
            <person name="Schmutz J."/>
            <person name="Haiminen N."/>
            <person name="Iii D.L."/>
            <person name="Cornejo O."/>
            <person name="Findley S.D."/>
            <person name="Zheng P."/>
            <person name="Utro F."/>
            <person name="Royaert S."/>
            <person name="Saski C."/>
            <person name="Jenkins J."/>
            <person name="Podicheti R."/>
            <person name="Zhao M."/>
            <person name="Scheffler B.E."/>
            <person name="Stack J.C."/>
            <person name="Feltus F.A."/>
            <person name="Mustiga G.M."/>
            <person name="Amores F."/>
            <person name="Phillips W."/>
            <person name="Marelli J.P."/>
            <person name="May G.D."/>
            <person name="Shapiro H."/>
            <person name="Ma J."/>
            <person name="Bustamante C.D."/>
            <person name="Schnell R.J."/>
            <person name="Main D."/>
            <person name="Gilbert D."/>
            <person name="Parida L."/>
            <person name="Kuhn D.N."/>
        </authorList>
    </citation>
    <scope>NUCLEOTIDE SEQUENCE [LARGE SCALE GENOMIC DNA]</scope>
    <source>
        <strain evidence="3">cv. Matina 1-6</strain>
    </source>
</reference>
<dbReference type="Proteomes" id="UP000026915">
    <property type="component" value="Chromosome 1"/>
</dbReference>
<feature type="compositionally biased region" description="Basic and acidic residues" evidence="1">
    <location>
        <begin position="30"/>
        <end position="49"/>
    </location>
</feature>
<evidence type="ECO:0000313" key="2">
    <source>
        <dbReference type="EMBL" id="EOX94555.1"/>
    </source>
</evidence>
<organism evidence="2 3">
    <name type="scientific">Theobroma cacao</name>
    <name type="common">Cacao</name>
    <name type="synonym">Cocoa</name>
    <dbReference type="NCBI Taxonomy" id="3641"/>
    <lineage>
        <taxon>Eukaryota</taxon>
        <taxon>Viridiplantae</taxon>
        <taxon>Streptophyta</taxon>
        <taxon>Embryophyta</taxon>
        <taxon>Tracheophyta</taxon>
        <taxon>Spermatophyta</taxon>
        <taxon>Magnoliopsida</taxon>
        <taxon>eudicotyledons</taxon>
        <taxon>Gunneridae</taxon>
        <taxon>Pentapetalae</taxon>
        <taxon>rosids</taxon>
        <taxon>malvids</taxon>
        <taxon>Malvales</taxon>
        <taxon>Malvaceae</taxon>
        <taxon>Byttnerioideae</taxon>
        <taxon>Theobroma</taxon>
    </lineage>
</organism>